<evidence type="ECO:0000256" key="4">
    <source>
        <dbReference type="SAM" id="Coils"/>
    </source>
</evidence>
<dbReference type="PROSITE" id="PS50005">
    <property type="entry name" value="TPR"/>
    <property type="match status" value="7"/>
</dbReference>
<feature type="repeat" description="TPR" evidence="3">
    <location>
        <begin position="1387"/>
        <end position="1420"/>
    </location>
</feature>
<feature type="repeat" description="TPR" evidence="3">
    <location>
        <begin position="1682"/>
        <end position="1715"/>
    </location>
</feature>
<protein>
    <recommendedName>
        <fullName evidence="7">Tetratricopeptide repeat protein</fullName>
    </recommendedName>
</protein>
<evidence type="ECO:0000313" key="6">
    <source>
        <dbReference type="Proteomes" id="UP000241762"/>
    </source>
</evidence>
<dbReference type="OrthoDB" id="7161671at2"/>
<name>A0A2P1P9K7_9RICK</name>
<dbReference type="Pfam" id="PF13181">
    <property type="entry name" value="TPR_8"/>
    <property type="match status" value="1"/>
</dbReference>
<feature type="repeat" description="TPR" evidence="3">
    <location>
        <begin position="864"/>
        <end position="897"/>
    </location>
</feature>
<proteinExistence type="predicted"/>
<dbReference type="SUPFAM" id="SSF81901">
    <property type="entry name" value="HCP-like"/>
    <property type="match status" value="1"/>
</dbReference>
<evidence type="ECO:0008006" key="7">
    <source>
        <dbReference type="Google" id="ProtNLM"/>
    </source>
</evidence>
<evidence type="ECO:0000256" key="3">
    <source>
        <dbReference type="PROSITE-ProRule" id="PRU00339"/>
    </source>
</evidence>
<dbReference type="KEGG" id="ptc:phytr_10190"/>
<feature type="coiled-coil region" evidence="4">
    <location>
        <begin position="45"/>
        <end position="86"/>
    </location>
</feature>
<reference evidence="5 6" key="1">
    <citation type="submission" date="2018-03" db="EMBL/GenBank/DDBJ databases">
        <title>A gene transfer event suggests a long-term partnership between eustigmatophyte algae and a novel lineage of endosymbiotic bacteria.</title>
        <authorList>
            <person name="Yurchenko T."/>
            <person name="Sevcikova T."/>
            <person name="Pribyl P."/>
            <person name="El Karkouri K."/>
            <person name="Klimes V."/>
            <person name="Amaral R."/>
            <person name="Zbrankova V."/>
            <person name="Kim E."/>
            <person name="Raoult D."/>
            <person name="Santos L.M.A."/>
            <person name="Elias M."/>
        </authorList>
    </citation>
    <scope>NUCLEOTIDE SEQUENCE [LARGE SCALE GENOMIC DNA]</scope>
    <source>
        <strain evidence="5">CCALA 838</strain>
    </source>
</reference>
<evidence type="ECO:0000313" key="5">
    <source>
        <dbReference type="EMBL" id="AVP87947.1"/>
    </source>
</evidence>
<keyword evidence="4" id="KW-0175">Coiled coil</keyword>
<dbReference type="SUPFAM" id="SSF48452">
    <property type="entry name" value="TPR-like"/>
    <property type="match status" value="9"/>
</dbReference>
<feature type="repeat" description="TPR" evidence="3">
    <location>
        <begin position="1305"/>
        <end position="1338"/>
    </location>
</feature>
<sequence>MENAQQDYNVPKNYGYWFKRDLGKAKGKATKLKIEGSSQEIRSKLESIDGNIKLTQNRIQSLNEELTTANENIESAENHRNSINRENYKQQNNQWDRLYGLGNPMIIAPIVIFDPRGEIYDDNKYNEDKNSAERNLEEKLNRKNDIEDELEIAKKELKAQELEKSKLENALLNAEGIECLQNRNFDEARLKFRTAKETTEDDYLKKVYQDNIAISFKEQGTDLRARGEYDEALVFVDKAVGATANSSLKSKFKQDKAETLYKQGNDLLKKKNDLLHAEAAYRLALALNEDESMGPQIKEGLAQTLCAEADELSKAGNYSDAVKFLEKAEYYAVDESTKSLIQSNKMKDQLLGFGKECLKEVAREEIVGTCKDIVGWAKFKFKDWWSNKAVRNSIIDGIKLLEEKKYAEALKQFNETSILVKSYRSPELEERFNSDINDLKVLIYEIQGDSAFQKGSYNDAIEKYEEAVNLTKRFGKSSAVYQAKFLLCNALSDLSKEEVDYEEALSSLNAAYRVKFSENSGYKQWQNIISRQIRQIRDELGEKALSHQKYEDAIRHFEISKNDIKLLCAQGCYFEQQGQYDQALKCFDNILSSQYKLKEDPNLEKFINEHIASSSYKLGHQFIAASMFNKALLHFKRAEDLVPENLRYTLEVEYLEGNLKFKDNDYKDASLKFLKVLDILEKQDESLNKQWANQIVACLDKYGDELRDHGNYRGAQIYYAKVCQLSNSDEHYKKLLSTEVINYQQQGQYDLLSITLQKLLAFVEKKDKSSVLSTLQYLLQVCEDYGDQLLESGQYHSAKDEYFKAVYYSKKYELDHHIKLNQSRLLASEGGELWQSGEYDLAQEKFDKVIELIEHKCFITEFVADFYSDFGEKLLAKGDYDEAKAKFYKAFELSENPELYTKKISRVEGYKEFALENFSEALDKFKAADKSGNKELDELVVQDKIKVLDTCANILYASNDYHNAAQGYLKACRLTNDAPEYKIKYLFAKGYELHISSDVQGAVDAFEELIDIALRGRAEYDVEALLKVLEICGDHFLDQGEYSKAEKYFKEADSLSVDSWGFKVKILAAQACELVQKNELEKAEQEFAKAYSLAVDKYDQHKGYVAKYAASFLHELGDKLYAQGNYHCAIDKYNEAYKLGGRFQSKMKILSVQTRLAFNSAVEFIDKYLDRWDPGLTPEDKISESLSLLQEQNFEAAWNILEEAAKDSGEGLKEYIVRGRIQILNTWGDHEYQKQNYGIAKQKYEQLSSRYPSNSTYQIKLLSAKAHEAWIGNRENEAIQICKTMVEGWVKDGKLEVESNLKYAADIFRLYGDILSKKTDYLKAKEIFKQAFSLTQDSEFNAQALYADGCYLLKRNQVNAAIKKFTKALSFVSTESVIYSEILANINDTLESQAEILLKQNKYDEAANQYTKLYELNDENSYYELKLRFAEGCLKYQQGKNEGAIQCLEEALKIAKKEGHLKDKDAILYKLQSLLETQGDNFYEEGDYVNASASYSKMLELEGRNINKNKVLVDKSLKPAKTEKYSEGSKTNDNSGKINKFIFLANRLHTEGLSLHREGDYDKALSKFDAALELLTDNPNALHEVRLITNSKASILNVLSKECIERGEYEDALAMIHKAEGLAINNSTKSVTMICKSEALKLKGVALHKEEKYDLAIKTYNDALKSTIIFSALGKEIEKNKTDALVALGDQHTQKQEFSSAAENYRQAYDLSHKSEYKAFYLNAEACELLHNKQYFDAIKKLDQALKLSTSEDFDRSFIEENKALVFIGLENYKAALQCARNDNTVQLIHQKISDLRSSEGKVEVQNQRDSHIMLKGDLFKNLIATRNAYLDKKNKGVEVNDEVDALNHLLCEIKYSVSDPLENQTQLLRDVQKILLTEYKTPIVGDGIDSAN</sequence>
<dbReference type="PANTHER" id="PTHR44858:SF1">
    <property type="entry name" value="UDP-N-ACETYLGLUCOSAMINE--PEPTIDE N-ACETYLGLUCOSAMINYLTRANSFERASE SPINDLY-RELATED"/>
    <property type="match status" value="1"/>
</dbReference>
<dbReference type="Gene3D" id="1.25.40.10">
    <property type="entry name" value="Tetratricopeptide repeat domain"/>
    <property type="match status" value="8"/>
</dbReference>
<keyword evidence="2 3" id="KW-0802">TPR repeat</keyword>
<dbReference type="PANTHER" id="PTHR44858">
    <property type="entry name" value="TETRATRICOPEPTIDE REPEAT PROTEIN 6"/>
    <property type="match status" value="1"/>
</dbReference>
<dbReference type="InterPro" id="IPR019734">
    <property type="entry name" value="TPR_rpt"/>
</dbReference>
<feature type="repeat" description="TPR" evidence="3">
    <location>
        <begin position="441"/>
        <end position="474"/>
    </location>
</feature>
<dbReference type="RefSeq" id="WP_106874780.1">
    <property type="nucleotide sequence ID" value="NZ_CP027845.1"/>
</dbReference>
<keyword evidence="1" id="KW-0677">Repeat</keyword>
<dbReference type="SMART" id="SM00028">
    <property type="entry name" value="TPR"/>
    <property type="match status" value="25"/>
</dbReference>
<feature type="coiled-coil region" evidence="4">
    <location>
        <begin position="122"/>
        <end position="177"/>
    </location>
</feature>
<feature type="repeat" description="TPR" evidence="3">
    <location>
        <begin position="1545"/>
        <end position="1578"/>
    </location>
</feature>
<dbReference type="InterPro" id="IPR011990">
    <property type="entry name" value="TPR-like_helical_dom_sf"/>
</dbReference>
<evidence type="ECO:0000256" key="1">
    <source>
        <dbReference type="ARBA" id="ARBA00022737"/>
    </source>
</evidence>
<gene>
    <name evidence="5" type="ORF">phytr_10190</name>
</gene>
<dbReference type="EMBL" id="CP027845">
    <property type="protein sequence ID" value="AVP87947.1"/>
    <property type="molecule type" value="Genomic_DNA"/>
</dbReference>
<feature type="repeat" description="TPR" evidence="3">
    <location>
        <begin position="612"/>
        <end position="645"/>
    </location>
</feature>
<keyword evidence="6" id="KW-1185">Reference proteome</keyword>
<dbReference type="InterPro" id="IPR050498">
    <property type="entry name" value="Ycf3"/>
</dbReference>
<accession>A0A2P1P9K7</accession>
<dbReference type="Proteomes" id="UP000241762">
    <property type="component" value="Chromosome"/>
</dbReference>
<organism evidence="5 6">
    <name type="scientific">Candidatus Phycorickettsia trachydisci</name>
    <dbReference type="NCBI Taxonomy" id="2115978"/>
    <lineage>
        <taxon>Bacteria</taxon>
        <taxon>Pseudomonadati</taxon>
        <taxon>Pseudomonadota</taxon>
        <taxon>Alphaproteobacteria</taxon>
        <taxon>Rickettsiales</taxon>
        <taxon>Rickettsiaceae</taxon>
        <taxon>Candidatus Phycorickettsia</taxon>
    </lineage>
</organism>
<evidence type="ECO:0000256" key="2">
    <source>
        <dbReference type="ARBA" id="ARBA00022803"/>
    </source>
</evidence>